<protein>
    <submittedName>
        <fullName evidence="1">Uncharacterized protein</fullName>
    </submittedName>
</protein>
<sequence>MSLYKLVFGKACHLPLELEHKAYWDIKKLNMGLDDAGNKRALQLCELEEHINFSYENAKLYKENTKKWHDKKNLPKEFTEGQHVLLFNSRLKLFPGKLNSRWTKPYTVFKVYPYGVIELIDPDRGTTFKVNGQRVKPFIEPSVFMQQPLEVVHL</sequence>
<keyword evidence="2" id="KW-1185">Reference proteome</keyword>
<reference evidence="2" key="1">
    <citation type="journal article" date="2022" name="Mol. Ecol. Resour.">
        <title>The genomes of chicory, endive, great burdock and yacon provide insights into Asteraceae palaeo-polyploidization history and plant inulin production.</title>
        <authorList>
            <person name="Fan W."/>
            <person name="Wang S."/>
            <person name="Wang H."/>
            <person name="Wang A."/>
            <person name="Jiang F."/>
            <person name="Liu H."/>
            <person name="Zhao H."/>
            <person name="Xu D."/>
            <person name="Zhang Y."/>
        </authorList>
    </citation>
    <scope>NUCLEOTIDE SEQUENCE [LARGE SCALE GENOMIC DNA]</scope>
    <source>
        <strain evidence="2">cv. Niubang</strain>
    </source>
</reference>
<gene>
    <name evidence="1" type="ORF">L6452_40310</name>
</gene>
<dbReference type="Proteomes" id="UP001055879">
    <property type="component" value="Linkage Group LG16"/>
</dbReference>
<reference evidence="1 2" key="2">
    <citation type="journal article" date="2022" name="Mol. Ecol. Resour.">
        <title>The genomes of chicory, endive, great burdock and yacon provide insights into Asteraceae paleo-polyploidization history and plant inulin production.</title>
        <authorList>
            <person name="Fan W."/>
            <person name="Wang S."/>
            <person name="Wang H."/>
            <person name="Wang A."/>
            <person name="Jiang F."/>
            <person name="Liu H."/>
            <person name="Zhao H."/>
            <person name="Xu D."/>
            <person name="Zhang Y."/>
        </authorList>
    </citation>
    <scope>NUCLEOTIDE SEQUENCE [LARGE SCALE GENOMIC DNA]</scope>
    <source>
        <strain evidence="2">cv. Niubang</strain>
    </source>
</reference>
<dbReference type="EMBL" id="CM042062">
    <property type="protein sequence ID" value="KAI3669087.1"/>
    <property type="molecule type" value="Genomic_DNA"/>
</dbReference>
<name>A0ACB8XM48_ARCLA</name>
<evidence type="ECO:0000313" key="1">
    <source>
        <dbReference type="EMBL" id="KAI3669087.1"/>
    </source>
</evidence>
<evidence type="ECO:0000313" key="2">
    <source>
        <dbReference type="Proteomes" id="UP001055879"/>
    </source>
</evidence>
<comment type="caution">
    <text evidence="1">The sequence shown here is derived from an EMBL/GenBank/DDBJ whole genome shotgun (WGS) entry which is preliminary data.</text>
</comment>
<organism evidence="1 2">
    <name type="scientific">Arctium lappa</name>
    <name type="common">Greater burdock</name>
    <name type="synonym">Lappa major</name>
    <dbReference type="NCBI Taxonomy" id="4217"/>
    <lineage>
        <taxon>Eukaryota</taxon>
        <taxon>Viridiplantae</taxon>
        <taxon>Streptophyta</taxon>
        <taxon>Embryophyta</taxon>
        <taxon>Tracheophyta</taxon>
        <taxon>Spermatophyta</taxon>
        <taxon>Magnoliopsida</taxon>
        <taxon>eudicotyledons</taxon>
        <taxon>Gunneridae</taxon>
        <taxon>Pentapetalae</taxon>
        <taxon>asterids</taxon>
        <taxon>campanulids</taxon>
        <taxon>Asterales</taxon>
        <taxon>Asteraceae</taxon>
        <taxon>Carduoideae</taxon>
        <taxon>Cardueae</taxon>
        <taxon>Arctiinae</taxon>
        <taxon>Arctium</taxon>
    </lineage>
</organism>
<accession>A0ACB8XM48</accession>
<proteinExistence type="predicted"/>